<dbReference type="AlphaFoldDB" id="A0A5N7AIN5"/>
<keyword evidence="1" id="KW-0812">Transmembrane</keyword>
<dbReference type="EMBL" id="ML737571">
    <property type="protein sequence ID" value="KAE8369737.1"/>
    <property type="molecule type" value="Genomic_DNA"/>
</dbReference>
<protein>
    <submittedName>
        <fullName evidence="2">Uncharacterized protein</fullName>
    </submittedName>
</protein>
<dbReference type="GeneID" id="43649544"/>
<keyword evidence="1" id="KW-0472">Membrane</keyword>
<feature type="transmembrane region" description="Helical" evidence="1">
    <location>
        <begin position="75"/>
        <end position="97"/>
    </location>
</feature>
<reference evidence="2 3" key="1">
    <citation type="submission" date="2019-04" db="EMBL/GenBank/DDBJ databases">
        <title>Friends and foes A comparative genomics studyof 23 Aspergillus species from section Flavi.</title>
        <authorList>
            <consortium name="DOE Joint Genome Institute"/>
            <person name="Kjaerbolling I."/>
            <person name="Vesth T."/>
            <person name="Frisvad J.C."/>
            <person name="Nybo J.L."/>
            <person name="Theobald S."/>
            <person name="Kildgaard S."/>
            <person name="Isbrandt T."/>
            <person name="Kuo A."/>
            <person name="Sato A."/>
            <person name="Lyhne E.K."/>
            <person name="Kogle M.E."/>
            <person name="Wiebenga A."/>
            <person name="Kun R.S."/>
            <person name="Lubbers R.J."/>
            <person name="Makela M.R."/>
            <person name="Barry K."/>
            <person name="Chovatia M."/>
            <person name="Clum A."/>
            <person name="Daum C."/>
            <person name="Haridas S."/>
            <person name="He G."/>
            <person name="LaButti K."/>
            <person name="Lipzen A."/>
            <person name="Mondo S."/>
            <person name="Riley R."/>
            <person name="Salamov A."/>
            <person name="Simmons B.A."/>
            <person name="Magnuson J.K."/>
            <person name="Henrissat B."/>
            <person name="Mortensen U.H."/>
            <person name="Larsen T.O."/>
            <person name="Devries R.P."/>
            <person name="Grigoriev I.V."/>
            <person name="Machida M."/>
            <person name="Baker S.E."/>
            <person name="Andersen M.R."/>
        </authorList>
    </citation>
    <scope>NUCLEOTIDE SEQUENCE [LARGE SCALE GENOMIC DNA]</scope>
    <source>
        <strain evidence="2 3">CBS 763.97</strain>
    </source>
</reference>
<evidence type="ECO:0000313" key="2">
    <source>
        <dbReference type="EMBL" id="KAE8369737.1"/>
    </source>
</evidence>
<sequence>MTLIRILECAPGPVRLVYLVSPHRSGRCVLDFAVYQRASDLSIIIREVDHVRRLPFRRSPANLPSRKSLCGVSEVFRPIVGMGYVFLAICCCGYRVFDMVEWTLIDGGRQT</sequence>
<keyword evidence="3" id="KW-1185">Reference proteome</keyword>
<gene>
    <name evidence="2" type="ORF">BDV27DRAFT_120425</name>
</gene>
<accession>A0A5N7AIN5</accession>
<dbReference type="RefSeq" id="XP_031932818.1">
    <property type="nucleotide sequence ID" value="XM_032065098.1"/>
</dbReference>
<evidence type="ECO:0000256" key="1">
    <source>
        <dbReference type="SAM" id="Phobius"/>
    </source>
</evidence>
<name>A0A5N7AIN5_9EURO</name>
<organism evidence="2 3">
    <name type="scientific">Aspergillus caelatus</name>
    <dbReference type="NCBI Taxonomy" id="61420"/>
    <lineage>
        <taxon>Eukaryota</taxon>
        <taxon>Fungi</taxon>
        <taxon>Dikarya</taxon>
        <taxon>Ascomycota</taxon>
        <taxon>Pezizomycotina</taxon>
        <taxon>Eurotiomycetes</taxon>
        <taxon>Eurotiomycetidae</taxon>
        <taxon>Eurotiales</taxon>
        <taxon>Aspergillaceae</taxon>
        <taxon>Aspergillus</taxon>
        <taxon>Aspergillus subgen. Circumdati</taxon>
    </lineage>
</organism>
<dbReference type="Proteomes" id="UP000326268">
    <property type="component" value="Unassembled WGS sequence"/>
</dbReference>
<keyword evidence="1" id="KW-1133">Transmembrane helix</keyword>
<evidence type="ECO:0000313" key="3">
    <source>
        <dbReference type="Proteomes" id="UP000326268"/>
    </source>
</evidence>
<proteinExistence type="predicted"/>